<dbReference type="Gene3D" id="2.170.130.10">
    <property type="entry name" value="TonB-dependent receptor, plug domain"/>
    <property type="match status" value="1"/>
</dbReference>
<comment type="subcellular location">
    <subcellularLocation>
        <location evidence="1 8">Cell outer membrane</location>
        <topology evidence="1 8">Multi-pass membrane protein</topology>
    </subcellularLocation>
</comment>
<dbReference type="STRING" id="425514.SAMN05443550_103269"/>
<gene>
    <name evidence="12" type="ORF">SAMN05443550_103269</name>
</gene>
<keyword evidence="5 9" id="KW-0798">TonB box</keyword>
<evidence type="ECO:0000256" key="1">
    <source>
        <dbReference type="ARBA" id="ARBA00004571"/>
    </source>
</evidence>
<dbReference type="InterPro" id="IPR023996">
    <property type="entry name" value="TonB-dep_OMP_SusC/RagA"/>
</dbReference>
<comment type="similarity">
    <text evidence="8 9">Belongs to the TonB-dependent receptor family.</text>
</comment>
<evidence type="ECO:0000256" key="3">
    <source>
        <dbReference type="ARBA" id="ARBA00022452"/>
    </source>
</evidence>
<dbReference type="NCBIfam" id="TIGR04057">
    <property type="entry name" value="SusC_RagA_signa"/>
    <property type="match status" value="1"/>
</dbReference>
<dbReference type="RefSeq" id="WP_217631532.1">
    <property type="nucleotide sequence ID" value="NZ_FNRA01000003.1"/>
</dbReference>
<dbReference type="SUPFAM" id="SSF49464">
    <property type="entry name" value="Carboxypeptidase regulatory domain-like"/>
    <property type="match status" value="1"/>
</dbReference>
<organism evidence="12 13">
    <name type="scientific">Pedobacter hartonius</name>
    <dbReference type="NCBI Taxonomy" id="425514"/>
    <lineage>
        <taxon>Bacteria</taxon>
        <taxon>Pseudomonadati</taxon>
        <taxon>Bacteroidota</taxon>
        <taxon>Sphingobacteriia</taxon>
        <taxon>Sphingobacteriales</taxon>
        <taxon>Sphingobacteriaceae</taxon>
        <taxon>Pedobacter</taxon>
    </lineage>
</organism>
<dbReference type="GO" id="GO:0009279">
    <property type="term" value="C:cell outer membrane"/>
    <property type="evidence" value="ECO:0007669"/>
    <property type="project" value="UniProtKB-SubCell"/>
</dbReference>
<evidence type="ECO:0000256" key="2">
    <source>
        <dbReference type="ARBA" id="ARBA00022448"/>
    </source>
</evidence>
<evidence type="ECO:0000259" key="11">
    <source>
        <dbReference type="Pfam" id="PF07715"/>
    </source>
</evidence>
<evidence type="ECO:0000313" key="12">
    <source>
        <dbReference type="EMBL" id="SEA45153.1"/>
    </source>
</evidence>
<keyword evidence="3 8" id="KW-1134">Transmembrane beta strand</keyword>
<dbReference type="InterPro" id="IPR023997">
    <property type="entry name" value="TonB-dep_OMP_SusC/RagA_CS"/>
</dbReference>
<dbReference type="Pfam" id="PF07715">
    <property type="entry name" value="Plug"/>
    <property type="match status" value="1"/>
</dbReference>
<evidence type="ECO:0000256" key="4">
    <source>
        <dbReference type="ARBA" id="ARBA00022692"/>
    </source>
</evidence>
<dbReference type="InterPro" id="IPR000531">
    <property type="entry name" value="Beta-barrel_TonB"/>
</dbReference>
<dbReference type="InterPro" id="IPR008969">
    <property type="entry name" value="CarboxyPept-like_regulatory"/>
</dbReference>
<evidence type="ECO:0000259" key="10">
    <source>
        <dbReference type="Pfam" id="PF00593"/>
    </source>
</evidence>
<evidence type="ECO:0000313" key="13">
    <source>
        <dbReference type="Proteomes" id="UP000198850"/>
    </source>
</evidence>
<evidence type="ECO:0000256" key="9">
    <source>
        <dbReference type="RuleBase" id="RU003357"/>
    </source>
</evidence>
<reference evidence="12 13" key="1">
    <citation type="submission" date="2016-10" db="EMBL/GenBank/DDBJ databases">
        <authorList>
            <person name="de Groot N.N."/>
        </authorList>
    </citation>
    <scope>NUCLEOTIDE SEQUENCE [LARGE SCALE GENOMIC DNA]</scope>
    <source>
        <strain evidence="12 13">DSM 19033</strain>
    </source>
</reference>
<protein>
    <submittedName>
        <fullName evidence="12">TonB-linked outer membrane protein, SusC/RagA family</fullName>
    </submittedName>
</protein>
<proteinExistence type="inferred from homology"/>
<name>A0A1H4BAH8_9SPHI</name>
<keyword evidence="4 8" id="KW-0812">Transmembrane</keyword>
<dbReference type="NCBIfam" id="TIGR04056">
    <property type="entry name" value="OMP_RagA_SusC"/>
    <property type="match status" value="1"/>
</dbReference>
<dbReference type="Pfam" id="PF13715">
    <property type="entry name" value="CarbopepD_reg_2"/>
    <property type="match status" value="1"/>
</dbReference>
<feature type="domain" description="TonB-dependent receptor plug" evidence="11">
    <location>
        <begin position="163"/>
        <end position="269"/>
    </location>
</feature>
<keyword evidence="2 8" id="KW-0813">Transport</keyword>
<dbReference type="SUPFAM" id="SSF56935">
    <property type="entry name" value="Porins"/>
    <property type="match status" value="1"/>
</dbReference>
<dbReference type="InterPro" id="IPR037066">
    <property type="entry name" value="Plug_dom_sf"/>
</dbReference>
<accession>A0A1H4BAH8</accession>
<evidence type="ECO:0000256" key="5">
    <source>
        <dbReference type="ARBA" id="ARBA00023077"/>
    </source>
</evidence>
<dbReference type="InterPro" id="IPR012910">
    <property type="entry name" value="Plug_dom"/>
</dbReference>
<dbReference type="PROSITE" id="PS52016">
    <property type="entry name" value="TONB_DEPENDENT_REC_3"/>
    <property type="match status" value="1"/>
</dbReference>
<dbReference type="Proteomes" id="UP000198850">
    <property type="component" value="Unassembled WGS sequence"/>
</dbReference>
<dbReference type="InterPro" id="IPR036942">
    <property type="entry name" value="Beta-barrel_TonB_sf"/>
</dbReference>
<feature type="domain" description="TonB-dependent receptor-like beta-barrel" evidence="10">
    <location>
        <begin position="444"/>
        <end position="994"/>
    </location>
</feature>
<evidence type="ECO:0000256" key="8">
    <source>
        <dbReference type="PROSITE-ProRule" id="PRU01360"/>
    </source>
</evidence>
<dbReference type="AlphaFoldDB" id="A0A1H4BAH8"/>
<evidence type="ECO:0000256" key="7">
    <source>
        <dbReference type="ARBA" id="ARBA00023237"/>
    </source>
</evidence>
<dbReference type="Gene3D" id="2.40.170.20">
    <property type="entry name" value="TonB-dependent receptor, beta-barrel domain"/>
    <property type="match status" value="1"/>
</dbReference>
<dbReference type="Pfam" id="PF00593">
    <property type="entry name" value="TonB_dep_Rec_b-barrel"/>
    <property type="match status" value="1"/>
</dbReference>
<keyword evidence="6 8" id="KW-0472">Membrane</keyword>
<keyword evidence="7 8" id="KW-0998">Cell outer membrane</keyword>
<keyword evidence="13" id="KW-1185">Reference proteome</keyword>
<dbReference type="InterPro" id="IPR039426">
    <property type="entry name" value="TonB-dep_rcpt-like"/>
</dbReference>
<evidence type="ECO:0000256" key="6">
    <source>
        <dbReference type="ARBA" id="ARBA00023136"/>
    </source>
</evidence>
<sequence length="1031" mass="113451">MYRIFTPYKHGKKLKYIKKSVSMTTLISGVILAVLFQGEAWSKERIYHGNAPDLTALSGYPAAGHDSSLQQIEVKGKVTDAKGAAIPGVSIKIKNTSTASVTDGNGEFRIRVADQNVRLIFSYTGFVTQEKDLSSGTVLNIVLIEDNKNLTEVVVVGYGQQRKATVTGSIARANLESFRDAPNTNIGQSLQGAVAGLNVGPVTGAGNTPTIRVRGQNTLGGNQNALIILDGIQFNGNLSAINPDDIESIDVLKDASSTAVYGAQAANGVLLVTSRKGKGEPRINFTTSYATQTPTSDLRPMNRAEQLEYIKALDFTKSYTNPSYVQPDITVIADGGLKNASGLLPNDFNWYDAGTNRGSINEYGLSVSGGADRINYLISANYTNQSGYIINDQFKRKSARANLEGKINDWLTVGVQTFAAFNNEDGAQPDRTSLIRTSPLLVPYDASGNLIVQPYSTSQDINPFSSSDVDNFDRHNFYFANLYSQVNFPFLEGLSYRLNFGNNGRTDNVYIANPYGASQTGSVSKATEQYYDYTLDNILTYNKKIKKHGITATLLYGAIERRDESTKANATGFSRLTLGYNNIGLGAVQTVSSDGYRESLNYQMARVNYTFDDKYIFTGTVRRDGYSAFAENNKYAVFPSASLGWIVTDEPFFKVPVIQYLKIRAGYGISGNQVQRYRSLDQVRSSGYNYLFGDGNSNTLFGQRVYNLGNPNLRWEKTREINVGADFTLFKGRLSGALDVYSRKTKDLLFNVNIPNVTGFETITSNIGGVSNKGIELTLTSTNINSGGFKWNTTFNFSRNINKITDLLGNGDLINSNLFIGHSINSFYDYKYNGIYGLNETIPAGYYPGTRRVVDTNGDGVVNTNDRVIVGSADPAFRFSVLNSFDYKNFTFSFFINSIQGGGSGYMGDNSVSLILNDNNIRYNNFAGIDWWSPSNPNGEYPRSQVSPTFNPKYFKSRSFVRLQDITLSYKFPQPLLKSIHMKNLSIFASGKNLYTWTDWKGWDPEITDGGLNMGASPLLKGISIGLNATF</sequence>
<dbReference type="Gene3D" id="2.60.40.1120">
    <property type="entry name" value="Carboxypeptidase-like, regulatory domain"/>
    <property type="match status" value="1"/>
</dbReference>
<dbReference type="EMBL" id="FNRA01000003">
    <property type="protein sequence ID" value="SEA45153.1"/>
    <property type="molecule type" value="Genomic_DNA"/>
</dbReference>